<proteinExistence type="predicted"/>
<accession>A0A061R5H4</accession>
<evidence type="ECO:0000313" key="2">
    <source>
        <dbReference type="EMBL" id="JAC68127.1"/>
    </source>
</evidence>
<gene>
    <name evidence="2" type="ORF">TSPGSL018_9470</name>
</gene>
<feature type="transmembrane region" description="Helical" evidence="1">
    <location>
        <begin position="31"/>
        <end position="55"/>
    </location>
</feature>
<dbReference type="AlphaFoldDB" id="A0A061R5H4"/>
<feature type="non-terminal residue" evidence="2">
    <location>
        <position position="83"/>
    </location>
</feature>
<name>A0A061R5H4_9CHLO</name>
<keyword evidence="1" id="KW-1133">Transmembrane helix</keyword>
<evidence type="ECO:0000256" key="1">
    <source>
        <dbReference type="SAM" id="Phobius"/>
    </source>
</evidence>
<dbReference type="EMBL" id="GBEZ01018296">
    <property type="protein sequence ID" value="JAC68127.1"/>
    <property type="molecule type" value="Transcribed_RNA"/>
</dbReference>
<sequence length="83" mass="8775">MSNTIAGNNPFATSTLLSEADRNGDLNVRRMYTLLLATAAGAGIALAVVVVACLVKTYRDRKRSLQRDYSSGFPAALPQASAT</sequence>
<protein>
    <submittedName>
        <fullName evidence="2">Uncharacterized protein</fullName>
    </submittedName>
</protein>
<organism evidence="2">
    <name type="scientific">Tetraselmis sp. GSL018</name>
    <dbReference type="NCBI Taxonomy" id="582737"/>
    <lineage>
        <taxon>Eukaryota</taxon>
        <taxon>Viridiplantae</taxon>
        <taxon>Chlorophyta</taxon>
        <taxon>core chlorophytes</taxon>
        <taxon>Chlorodendrophyceae</taxon>
        <taxon>Chlorodendrales</taxon>
        <taxon>Chlorodendraceae</taxon>
        <taxon>Tetraselmis</taxon>
    </lineage>
</organism>
<reference evidence="2" key="1">
    <citation type="submission" date="2014-05" db="EMBL/GenBank/DDBJ databases">
        <title>The transcriptome of the halophilic microalga Tetraselmis sp. GSL018 isolated from the Great Salt Lake, Utah.</title>
        <authorList>
            <person name="Jinkerson R.E."/>
            <person name="D'Adamo S."/>
            <person name="Posewitz M.C."/>
        </authorList>
    </citation>
    <scope>NUCLEOTIDE SEQUENCE</scope>
    <source>
        <strain evidence="2">GSL018</strain>
    </source>
</reference>
<keyword evidence="1" id="KW-0812">Transmembrane</keyword>
<keyword evidence="1" id="KW-0472">Membrane</keyword>